<keyword evidence="9 11" id="KW-0472">Membrane</keyword>
<protein>
    <recommendedName>
        <fullName evidence="12">Glycosyltransferase RgtA/B/C/D-like domain-containing protein</fullName>
    </recommendedName>
</protein>
<dbReference type="InterPro" id="IPR007315">
    <property type="entry name" value="PIG-V/Gpi18"/>
</dbReference>
<evidence type="ECO:0000256" key="11">
    <source>
        <dbReference type="SAM" id="Phobius"/>
    </source>
</evidence>
<dbReference type="GO" id="GO:0016020">
    <property type="term" value="C:membrane"/>
    <property type="evidence" value="ECO:0007669"/>
    <property type="project" value="GOC"/>
</dbReference>
<keyword evidence="6 11" id="KW-0812">Transmembrane</keyword>
<evidence type="ECO:0000256" key="7">
    <source>
        <dbReference type="ARBA" id="ARBA00022824"/>
    </source>
</evidence>
<feature type="transmembrane region" description="Helical" evidence="11">
    <location>
        <begin position="246"/>
        <end position="267"/>
    </location>
</feature>
<name>A0A1W7D3E8_9ACTN</name>
<keyword evidence="3" id="KW-0337">GPI-anchor biosynthesis</keyword>
<feature type="transmembrane region" description="Helical" evidence="11">
    <location>
        <begin position="381"/>
        <end position="400"/>
    </location>
</feature>
<evidence type="ECO:0000313" key="14">
    <source>
        <dbReference type="Proteomes" id="UP000194218"/>
    </source>
</evidence>
<accession>A0A1W7D3E8</accession>
<dbReference type="Proteomes" id="UP000194218">
    <property type="component" value="Chromosome"/>
</dbReference>
<evidence type="ECO:0000256" key="5">
    <source>
        <dbReference type="ARBA" id="ARBA00022679"/>
    </source>
</evidence>
<dbReference type="GO" id="GO:0006506">
    <property type="term" value="P:GPI anchor biosynthetic process"/>
    <property type="evidence" value="ECO:0007669"/>
    <property type="project" value="UniProtKB-UniPathway"/>
</dbReference>
<evidence type="ECO:0000256" key="6">
    <source>
        <dbReference type="ARBA" id="ARBA00022692"/>
    </source>
</evidence>
<keyword evidence="7" id="KW-0256">Endoplasmic reticulum</keyword>
<keyword evidence="14" id="KW-1185">Reference proteome</keyword>
<evidence type="ECO:0000256" key="4">
    <source>
        <dbReference type="ARBA" id="ARBA00022676"/>
    </source>
</evidence>
<dbReference type="AlphaFoldDB" id="A0A1W7D3E8"/>
<feature type="transmembrane region" description="Helical" evidence="11">
    <location>
        <begin position="205"/>
        <end position="225"/>
    </location>
</feature>
<evidence type="ECO:0000256" key="1">
    <source>
        <dbReference type="ARBA" id="ARBA00004477"/>
    </source>
</evidence>
<keyword evidence="4" id="KW-0328">Glycosyltransferase</keyword>
<dbReference type="EMBL" id="CP021121">
    <property type="protein sequence ID" value="ARQ71477.1"/>
    <property type="molecule type" value="Genomic_DNA"/>
</dbReference>
<feature type="transmembrane region" description="Helical" evidence="11">
    <location>
        <begin position="120"/>
        <end position="140"/>
    </location>
</feature>
<proteinExistence type="predicted"/>
<feature type="transmembrane region" description="Helical" evidence="11">
    <location>
        <begin position="358"/>
        <end position="374"/>
    </location>
</feature>
<keyword evidence="5" id="KW-0808">Transferase</keyword>
<dbReference type="UniPathway" id="UPA00196"/>
<dbReference type="PANTHER" id="PTHR12468:SF2">
    <property type="entry name" value="GPI MANNOSYLTRANSFERASE 2"/>
    <property type="match status" value="1"/>
</dbReference>
<dbReference type="OrthoDB" id="151635at2"/>
<feature type="transmembrane region" description="Helical" evidence="11">
    <location>
        <begin position="306"/>
        <end position="327"/>
    </location>
</feature>
<comment type="subcellular location">
    <subcellularLocation>
        <location evidence="1">Endoplasmic reticulum membrane</location>
        <topology evidence="1">Multi-pass membrane protein</topology>
    </subcellularLocation>
</comment>
<comment type="pathway">
    <text evidence="2">Glycolipid biosynthesis; glycosylphosphatidylinositol-anchor biosynthesis.</text>
</comment>
<evidence type="ECO:0000256" key="9">
    <source>
        <dbReference type="ARBA" id="ARBA00023136"/>
    </source>
</evidence>
<feature type="transmembrane region" description="Helical" evidence="11">
    <location>
        <begin position="152"/>
        <end position="185"/>
    </location>
</feature>
<gene>
    <name evidence="13" type="ORF">CAG99_23970</name>
</gene>
<feature type="transmembrane region" description="Helical" evidence="11">
    <location>
        <begin position="30"/>
        <end position="52"/>
    </location>
</feature>
<keyword evidence="8 11" id="KW-1133">Transmembrane helix</keyword>
<dbReference type="InterPro" id="IPR038731">
    <property type="entry name" value="RgtA/B/C-like"/>
</dbReference>
<sequence>MTDLARAGALPEGAGRGGRHPRSPGARLRAVAPALLAFAAVRLVCAAVLALWDPAEDKGVVRLFSGRWDSVWYASIAEHGYGRTVVAEDGGVHSDLAFFPLLPWLERLVAAVSPLSAGEAGLLVSAVASLAAAWALYAIGERLHGPRAGVLLAVLWAAVPVGIVQSMAYTEALFTALAAWSLYALLTDRWLTAGALSAAAGLCRPAGLAVAAAVAASALAALLAARDGGGAGGAGGVARLWREHRRMMGGVLLAPLGWAGYVLWVGARTGEPLGYLRVQEEWGNGFDGGWGFAVFIGERLTGGNPVAGLALCAGVAALLWVCVLCVRMRLPLPLLVYGGLMVVLALCAAGYFGSKPRLLLPAFPLLLPAAVALARARAGVVAGVVGVAVAGAAVYGAVWLTGSGPP</sequence>
<evidence type="ECO:0000259" key="12">
    <source>
        <dbReference type="Pfam" id="PF13231"/>
    </source>
</evidence>
<dbReference type="PANTHER" id="PTHR12468">
    <property type="entry name" value="GPI MANNOSYLTRANSFERASE 2"/>
    <property type="match status" value="1"/>
</dbReference>
<dbReference type="Pfam" id="PF13231">
    <property type="entry name" value="PMT_2"/>
    <property type="match status" value="1"/>
</dbReference>
<evidence type="ECO:0000313" key="13">
    <source>
        <dbReference type="EMBL" id="ARQ71477.1"/>
    </source>
</evidence>
<dbReference type="GO" id="GO:0004376">
    <property type="term" value="F:GPI mannosyltransferase activity"/>
    <property type="evidence" value="ECO:0007669"/>
    <property type="project" value="InterPro"/>
</dbReference>
<evidence type="ECO:0000256" key="3">
    <source>
        <dbReference type="ARBA" id="ARBA00022502"/>
    </source>
</evidence>
<evidence type="ECO:0000256" key="8">
    <source>
        <dbReference type="ARBA" id="ARBA00022989"/>
    </source>
</evidence>
<dbReference type="GO" id="GO:0000009">
    <property type="term" value="F:alpha-1,6-mannosyltransferase activity"/>
    <property type="evidence" value="ECO:0007669"/>
    <property type="project" value="InterPro"/>
</dbReference>
<organism evidence="13 14">
    <name type="scientific">Streptomyces marincola</name>
    <dbReference type="NCBI Taxonomy" id="2878388"/>
    <lineage>
        <taxon>Bacteria</taxon>
        <taxon>Bacillati</taxon>
        <taxon>Actinomycetota</taxon>
        <taxon>Actinomycetes</taxon>
        <taxon>Kitasatosporales</taxon>
        <taxon>Streptomycetaceae</taxon>
        <taxon>Streptomyces</taxon>
    </lineage>
</organism>
<feature type="domain" description="Glycosyltransferase RgtA/B/C/D-like" evidence="12">
    <location>
        <begin position="100"/>
        <end position="219"/>
    </location>
</feature>
<feature type="region of interest" description="Disordered" evidence="10">
    <location>
        <begin position="1"/>
        <end position="24"/>
    </location>
</feature>
<evidence type="ECO:0000256" key="10">
    <source>
        <dbReference type="SAM" id="MobiDB-lite"/>
    </source>
</evidence>
<feature type="transmembrane region" description="Helical" evidence="11">
    <location>
        <begin position="334"/>
        <end position="352"/>
    </location>
</feature>
<reference evidence="13 14" key="1">
    <citation type="submission" date="2017-05" db="EMBL/GenBank/DDBJ databases">
        <title>Complete genome sequence of Streptomyces sp. SCSIO 03032 revealed the diverse biosynthetic pathways for its bioactive secondary metabolites.</title>
        <authorList>
            <person name="Ma L."/>
            <person name="Zhu Y."/>
            <person name="Zhang W."/>
            <person name="Zhang G."/>
            <person name="Tian X."/>
            <person name="Zhang S."/>
            <person name="Zhang C."/>
        </authorList>
    </citation>
    <scope>NUCLEOTIDE SEQUENCE [LARGE SCALE GENOMIC DNA]</scope>
    <source>
        <strain evidence="13 14">SCSIO 03032</strain>
    </source>
</reference>
<evidence type="ECO:0000256" key="2">
    <source>
        <dbReference type="ARBA" id="ARBA00004687"/>
    </source>
</evidence>
<dbReference type="KEGG" id="smao:CAG99_23970"/>